<feature type="transmembrane region" description="Helical" evidence="5">
    <location>
        <begin position="589"/>
        <end position="608"/>
    </location>
</feature>
<dbReference type="InterPro" id="IPR017500">
    <property type="entry name" value="Phage_infect_YhgE_N"/>
</dbReference>
<reference evidence="7 8" key="1">
    <citation type="submission" date="2017-11" db="EMBL/GenBank/DDBJ databases">
        <title>Comparitive Functional Genomics of Dry Heat Resistant strains isolated from the Viking Spacecraft.</title>
        <authorList>
            <person name="Seuylemezian A."/>
            <person name="Cooper K."/>
            <person name="Vaishampayan P."/>
        </authorList>
    </citation>
    <scope>NUCLEOTIDE SEQUENCE [LARGE SCALE GENOMIC DNA]</scope>
    <source>
        <strain evidence="7 8">V32-6</strain>
    </source>
</reference>
<proteinExistence type="predicted"/>
<evidence type="ECO:0000256" key="4">
    <source>
        <dbReference type="ARBA" id="ARBA00023136"/>
    </source>
</evidence>
<accession>A0A2N5HP58</accession>
<dbReference type="PANTHER" id="PTHR43077:SF10">
    <property type="entry name" value="TRANSPORT PERMEASE PROTEIN"/>
    <property type="match status" value="1"/>
</dbReference>
<keyword evidence="3 5" id="KW-1133">Transmembrane helix</keyword>
<dbReference type="OrthoDB" id="9811483at2"/>
<feature type="domain" description="ABC-2 type transporter transmembrane" evidence="6">
    <location>
        <begin position="481"/>
        <end position="661"/>
    </location>
</feature>
<dbReference type="Gene3D" id="3.40.1710.10">
    <property type="entry name" value="abc type-2 transporter like domain"/>
    <property type="match status" value="1"/>
</dbReference>
<dbReference type="InterPro" id="IPR051328">
    <property type="entry name" value="T7SS_ABC-Transporter"/>
</dbReference>
<name>A0A2N5HP58_9BACI</name>
<feature type="transmembrane region" description="Helical" evidence="5">
    <location>
        <begin position="559"/>
        <end position="582"/>
    </location>
</feature>
<feature type="transmembrane region" description="Helical" evidence="5">
    <location>
        <begin position="529"/>
        <end position="553"/>
    </location>
</feature>
<dbReference type="Pfam" id="PF12698">
    <property type="entry name" value="ABC2_membrane_3"/>
    <property type="match status" value="2"/>
</dbReference>
<feature type="transmembrane region" description="Helical" evidence="5">
    <location>
        <begin position="641"/>
        <end position="663"/>
    </location>
</feature>
<evidence type="ECO:0000256" key="1">
    <source>
        <dbReference type="ARBA" id="ARBA00004141"/>
    </source>
</evidence>
<keyword evidence="2 5" id="KW-0812">Transmembrane</keyword>
<feature type="transmembrane region" description="Helical" evidence="5">
    <location>
        <begin position="491"/>
        <end position="508"/>
    </location>
</feature>
<evidence type="ECO:0000313" key="8">
    <source>
        <dbReference type="Proteomes" id="UP000234950"/>
    </source>
</evidence>
<evidence type="ECO:0000259" key="6">
    <source>
        <dbReference type="Pfam" id="PF12698"/>
    </source>
</evidence>
<dbReference type="GO" id="GO:0140359">
    <property type="term" value="F:ABC-type transporter activity"/>
    <property type="evidence" value="ECO:0007669"/>
    <property type="project" value="InterPro"/>
</dbReference>
<evidence type="ECO:0000256" key="5">
    <source>
        <dbReference type="SAM" id="Phobius"/>
    </source>
</evidence>
<comment type="subcellular location">
    <subcellularLocation>
        <location evidence="1">Membrane</location>
        <topology evidence="1">Multi-pass membrane protein</topology>
    </subcellularLocation>
</comment>
<evidence type="ECO:0000313" key="7">
    <source>
        <dbReference type="EMBL" id="PLS07312.1"/>
    </source>
</evidence>
<keyword evidence="8" id="KW-1185">Reference proteome</keyword>
<gene>
    <name evidence="7" type="ORF">CVD27_06430</name>
</gene>
<dbReference type="PANTHER" id="PTHR43077">
    <property type="entry name" value="TRANSPORT PERMEASE YVFS-RELATED"/>
    <property type="match status" value="1"/>
</dbReference>
<protein>
    <submittedName>
        <fullName evidence="7">YhgE/Pip domain-containing protein</fullName>
    </submittedName>
</protein>
<feature type="domain" description="ABC-2 type transporter transmembrane" evidence="6">
    <location>
        <begin position="53"/>
        <end position="174"/>
    </location>
</feature>
<organism evidence="7 8">
    <name type="scientific">Neobacillus cucumis</name>
    <dbReference type="NCBI Taxonomy" id="1740721"/>
    <lineage>
        <taxon>Bacteria</taxon>
        <taxon>Bacillati</taxon>
        <taxon>Bacillota</taxon>
        <taxon>Bacilli</taxon>
        <taxon>Bacillales</taxon>
        <taxon>Bacillaceae</taxon>
        <taxon>Neobacillus</taxon>
    </lineage>
</organism>
<dbReference type="EMBL" id="PGVE01000028">
    <property type="protein sequence ID" value="PLS07312.1"/>
    <property type="molecule type" value="Genomic_DNA"/>
</dbReference>
<dbReference type="InterPro" id="IPR013525">
    <property type="entry name" value="ABC2_TM"/>
</dbReference>
<dbReference type="GO" id="GO:0016020">
    <property type="term" value="C:membrane"/>
    <property type="evidence" value="ECO:0007669"/>
    <property type="project" value="UniProtKB-SubCell"/>
</dbReference>
<keyword evidence="4 5" id="KW-0472">Membrane</keyword>
<dbReference type="NCBIfam" id="TIGR03062">
    <property type="entry name" value="pip_yhgE_Cterm"/>
    <property type="match status" value="1"/>
</dbReference>
<dbReference type="AlphaFoldDB" id="A0A2N5HP58"/>
<dbReference type="Proteomes" id="UP000234950">
    <property type="component" value="Unassembled WGS sequence"/>
</dbReference>
<dbReference type="NCBIfam" id="TIGR03061">
    <property type="entry name" value="pip_yhgE_Nterm"/>
    <property type="match status" value="1"/>
</dbReference>
<dbReference type="InterPro" id="IPR017501">
    <property type="entry name" value="Phage_infect_YhgE_C"/>
</dbReference>
<evidence type="ECO:0000256" key="2">
    <source>
        <dbReference type="ARBA" id="ARBA00022692"/>
    </source>
</evidence>
<comment type="caution">
    <text evidence="7">The sequence shown here is derived from an EMBL/GenBank/DDBJ whole genome shotgun (WGS) entry which is preliminary data.</text>
</comment>
<evidence type="ECO:0000256" key="3">
    <source>
        <dbReference type="ARBA" id="ARBA00022989"/>
    </source>
</evidence>
<sequence length="685" mass="76101">MKLFARGGKNMGEIWKIYNTDWKNIFKVPLVVFLIGALSILPSAYAWINIKAMWDPYGNTSGIKVAVVNEDEGGKVQGKRINVGEEIVQNLKKNKKLGWVFVPQTTAEEGVKKGNYYAYLIIPNDFTKKLTSILQMNPKKPEIQFGVNEKINAVAPKIASTGASSVTNQISQAFVKTVGDAIFSGFYKAGIELEKALPSIHHLENQIFELEKALPEIDAMGKKAMELEAKLPEIREKGQKIIELEQRIPDINQAGISILKIEANLPLVKKAGEKVLILQERLGDLNRVNEIVAEVDNQLSVMEMSLSQAIDRSSQTVPQIEPSGNQAQLTQLHDELASSRNTIIQARADLQQRALEGQKIINNSALFFKNDLPTIEGKIHTAANFVRNELPNAEIDIRQAANLVRTKLPALEKAIHKAANIARNDLPGFEAQIRSTADKLRKLKNSVNINELIQFLKHDPQAESNFLASPVLLKTKRIFPIPNYGSAMTPFYTMLALWVGATFLIASLRVDVEEHNLYKSYQIYFGRMLTFLTIGILQALIVSLGDLYIIHAYAVDKLWFVLLSIFIGIIFVIITFTLCSVFGTIGKGLAIILLVLQISSSGATFPVSTTSPFFQKINPYMPFTYAVSVLRETVGGMVADVVIWDVLYLLVFAAASILLGLVLKKPLSKRIQKTSELARSSKIIQ</sequence>